<reference evidence="8 9" key="1">
    <citation type="submission" date="2021-01" db="EMBL/GenBank/DDBJ databases">
        <title>Genomic Encyclopedia of Type Strains, Phase IV (KMG-IV): sequencing the most valuable type-strain genomes for metagenomic binning, comparative biology and taxonomic classification.</title>
        <authorList>
            <person name="Goeker M."/>
        </authorList>
    </citation>
    <scope>NUCLEOTIDE SEQUENCE [LARGE SCALE GENOMIC DNA]</scope>
    <source>
        <strain evidence="8 9">DSM 104297</strain>
    </source>
</reference>
<evidence type="ECO:0000256" key="4">
    <source>
        <dbReference type="ARBA" id="ARBA00023136"/>
    </source>
</evidence>
<keyword evidence="2 6" id="KW-0812">Transmembrane</keyword>
<evidence type="ECO:0000313" key="8">
    <source>
        <dbReference type="EMBL" id="MBM7702247.1"/>
    </source>
</evidence>
<dbReference type="PANTHER" id="PTHR41335">
    <property type="entry name" value="MEMBRANE PROTEIN-RELATED"/>
    <property type="match status" value="1"/>
</dbReference>
<keyword evidence="1" id="KW-1003">Cell membrane</keyword>
<feature type="compositionally biased region" description="Basic and acidic residues" evidence="5">
    <location>
        <begin position="88"/>
        <end position="101"/>
    </location>
</feature>
<comment type="caution">
    <text evidence="8">The sequence shown here is derived from an EMBL/GenBank/DDBJ whole genome shotgun (WGS) entry which is preliminary data.</text>
</comment>
<gene>
    <name evidence="8" type="ORF">JOC83_001081</name>
</gene>
<sequence length="101" mass="11396">MKGQRYFLLGLLFALIIAILAIINNEPVQFNYLFGSQEWPLILVILGSAIFGGIVAASLSFVKIVQLNSQIRQLNKKLNDMPQPEHAVPVEEKPMEQPYKE</sequence>
<dbReference type="RefSeq" id="WP_205184945.1">
    <property type="nucleotide sequence ID" value="NZ_JAFBFC010000002.1"/>
</dbReference>
<evidence type="ECO:0000256" key="1">
    <source>
        <dbReference type="ARBA" id="ARBA00022475"/>
    </source>
</evidence>
<evidence type="ECO:0000256" key="2">
    <source>
        <dbReference type="ARBA" id="ARBA00022692"/>
    </source>
</evidence>
<proteinExistence type="predicted"/>
<dbReference type="Pfam" id="PF06305">
    <property type="entry name" value="LapA_dom"/>
    <property type="match status" value="1"/>
</dbReference>
<keyword evidence="4 6" id="KW-0472">Membrane</keyword>
<evidence type="ECO:0000256" key="6">
    <source>
        <dbReference type="SAM" id="Phobius"/>
    </source>
</evidence>
<dbReference type="Proteomes" id="UP000809829">
    <property type="component" value="Unassembled WGS sequence"/>
</dbReference>
<evidence type="ECO:0000256" key="5">
    <source>
        <dbReference type="SAM" id="MobiDB-lite"/>
    </source>
</evidence>
<evidence type="ECO:0000259" key="7">
    <source>
        <dbReference type="Pfam" id="PF06305"/>
    </source>
</evidence>
<protein>
    <submittedName>
        <fullName evidence="8">Integral membrane protein</fullName>
    </submittedName>
</protein>
<accession>A0ABS2QT91</accession>
<feature type="transmembrane region" description="Helical" evidence="6">
    <location>
        <begin position="41"/>
        <end position="62"/>
    </location>
</feature>
<feature type="domain" description="Lipopolysaccharide assembly protein A" evidence="7">
    <location>
        <begin position="24"/>
        <end position="80"/>
    </location>
</feature>
<evidence type="ECO:0000256" key="3">
    <source>
        <dbReference type="ARBA" id="ARBA00022989"/>
    </source>
</evidence>
<keyword evidence="9" id="KW-1185">Reference proteome</keyword>
<evidence type="ECO:0000313" key="9">
    <source>
        <dbReference type="Proteomes" id="UP000809829"/>
    </source>
</evidence>
<dbReference type="PANTHER" id="PTHR41335:SF1">
    <property type="entry name" value="MEMBRANE PROTEIN"/>
    <property type="match status" value="1"/>
</dbReference>
<dbReference type="EMBL" id="JAFBFC010000002">
    <property type="protein sequence ID" value="MBM7702247.1"/>
    <property type="molecule type" value="Genomic_DNA"/>
</dbReference>
<keyword evidence="3 6" id="KW-1133">Transmembrane helix</keyword>
<feature type="region of interest" description="Disordered" evidence="5">
    <location>
        <begin position="78"/>
        <end position="101"/>
    </location>
</feature>
<name>A0ABS2QT91_9BACI</name>
<organism evidence="8 9">
    <name type="scientific">Priestia iocasae</name>
    <dbReference type="NCBI Taxonomy" id="2291674"/>
    <lineage>
        <taxon>Bacteria</taxon>
        <taxon>Bacillati</taxon>
        <taxon>Bacillota</taxon>
        <taxon>Bacilli</taxon>
        <taxon>Bacillales</taxon>
        <taxon>Bacillaceae</taxon>
        <taxon>Priestia</taxon>
    </lineage>
</organism>
<dbReference type="InterPro" id="IPR010445">
    <property type="entry name" value="LapA_dom"/>
</dbReference>